<dbReference type="PANTHER" id="PTHR33172">
    <property type="entry name" value="OS08G0516900 PROTEIN"/>
    <property type="match status" value="1"/>
</dbReference>
<dbReference type="GO" id="GO:0006950">
    <property type="term" value="P:response to stress"/>
    <property type="evidence" value="ECO:0007669"/>
    <property type="project" value="UniProtKB-ARBA"/>
</dbReference>
<comment type="caution">
    <text evidence="3">The sequence shown here is derived from an EMBL/GenBank/DDBJ whole genome shotgun (WGS) entry which is preliminary data.</text>
</comment>
<comment type="subcellular location">
    <subcellularLocation>
        <location evidence="1">Nucleus</location>
    </subcellularLocation>
</comment>
<evidence type="ECO:0000256" key="2">
    <source>
        <dbReference type="ARBA" id="ARBA00023242"/>
    </source>
</evidence>
<dbReference type="AlphaFoldDB" id="S8E5L6"/>
<name>S8E5L6_9LAMI</name>
<dbReference type="Proteomes" id="UP000015453">
    <property type="component" value="Unassembled WGS sequence"/>
</dbReference>
<dbReference type="OrthoDB" id="694201at2759"/>
<dbReference type="InterPro" id="IPR051992">
    <property type="entry name" value="OxStress_Response_Reg"/>
</dbReference>
<accession>S8E5L6</accession>
<proteinExistence type="predicted"/>
<evidence type="ECO:0000313" key="4">
    <source>
        <dbReference type="Proteomes" id="UP000015453"/>
    </source>
</evidence>
<evidence type="ECO:0000313" key="3">
    <source>
        <dbReference type="EMBL" id="EPS71088.1"/>
    </source>
</evidence>
<dbReference type="EMBL" id="AUSU01001411">
    <property type="protein sequence ID" value="EPS71088.1"/>
    <property type="molecule type" value="Genomic_DNA"/>
</dbReference>
<keyword evidence="4" id="KW-1185">Reference proteome</keyword>
<organism evidence="3 4">
    <name type="scientific">Genlisea aurea</name>
    <dbReference type="NCBI Taxonomy" id="192259"/>
    <lineage>
        <taxon>Eukaryota</taxon>
        <taxon>Viridiplantae</taxon>
        <taxon>Streptophyta</taxon>
        <taxon>Embryophyta</taxon>
        <taxon>Tracheophyta</taxon>
        <taxon>Spermatophyta</taxon>
        <taxon>Magnoliopsida</taxon>
        <taxon>eudicotyledons</taxon>
        <taxon>Gunneridae</taxon>
        <taxon>Pentapetalae</taxon>
        <taxon>asterids</taxon>
        <taxon>lamiids</taxon>
        <taxon>Lamiales</taxon>
        <taxon>Lentibulariaceae</taxon>
        <taxon>Genlisea</taxon>
    </lineage>
</organism>
<feature type="non-terminal residue" evidence="3">
    <location>
        <position position="1"/>
    </location>
</feature>
<reference evidence="3 4" key="1">
    <citation type="journal article" date="2013" name="BMC Genomics">
        <title>The miniature genome of a carnivorous plant Genlisea aurea contains a low number of genes and short non-coding sequences.</title>
        <authorList>
            <person name="Leushkin E.V."/>
            <person name="Sutormin R.A."/>
            <person name="Nabieva E.R."/>
            <person name="Penin A.A."/>
            <person name="Kondrashov A.S."/>
            <person name="Logacheva M.D."/>
        </authorList>
    </citation>
    <scope>NUCLEOTIDE SEQUENCE [LARGE SCALE GENOMIC DNA]</scope>
</reference>
<sequence length="61" mass="6362">DDALSSPVNSCDGDGGALSDLSAIMDGLPVKRGLSKYYDGKSESFASLSRPLSVENLAKKK</sequence>
<feature type="non-terminal residue" evidence="3">
    <location>
        <position position="61"/>
    </location>
</feature>
<gene>
    <name evidence="3" type="ORF">M569_03675</name>
</gene>
<evidence type="ECO:0000256" key="1">
    <source>
        <dbReference type="ARBA" id="ARBA00004123"/>
    </source>
</evidence>
<dbReference type="GO" id="GO:0005634">
    <property type="term" value="C:nucleus"/>
    <property type="evidence" value="ECO:0007669"/>
    <property type="project" value="UniProtKB-SubCell"/>
</dbReference>
<keyword evidence="2" id="KW-0539">Nucleus</keyword>
<dbReference type="PANTHER" id="PTHR33172:SF29">
    <property type="entry name" value="OS06G0559400 PROTEIN"/>
    <property type="match status" value="1"/>
</dbReference>
<protein>
    <submittedName>
        <fullName evidence="3">Uncharacterized protein</fullName>
    </submittedName>
</protein>